<name>A0AAV5RJ74_STABA</name>
<evidence type="ECO:0000256" key="1">
    <source>
        <dbReference type="SAM" id="MobiDB-lite"/>
    </source>
</evidence>
<dbReference type="Proteomes" id="UP001362899">
    <property type="component" value="Unassembled WGS sequence"/>
</dbReference>
<reference evidence="2 3" key="1">
    <citation type="journal article" date="2023" name="Elife">
        <title>Identification of key yeast species and microbe-microbe interactions impacting larval growth of Drosophila in the wild.</title>
        <authorList>
            <person name="Mure A."/>
            <person name="Sugiura Y."/>
            <person name="Maeda R."/>
            <person name="Honda K."/>
            <person name="Sakurai N."/>
            <person name="Takahashi Y."/>
            <person name="Watada M."/>
            <person name="Katoh T."/>
            <person name="Gotoh A."/>
            <person name="Gotoh Y."/>
            <person name="Taniguchi I."/>
            <person name="Nakamura K."/>
            <person name="Hayashi T."/>
            <person name="Katayama T."/>
            <person name="Uemura T."/>
            <person name="Hattori Y."/>
        </authorList>
    </citation>
    <scope>NUCLEOTIDE SEQUENCE [LARGE SCALE GENOMIC DNA]</scope>
    <source>
        <strain evidence="2 3">SB-73</strain>
    </source>
</reference>
<protein>
    <submittedName>
        <fullName evidence="2">Uncharacterized protein</fullName>
    </submittedName>
</protein>
<evidence type="ECO:0000313" key="3">
    <source>
        <dbReference type="Proteomes" id="UP001362899"/>
    </source>
</evidence>
<keyword evidence="3" id="KW-1185">Reference proteome</keyword>
<feature type="compositionally biased region" description="Polar residues" evidence="1">
    <location>
        <begin position="197"/>
        <end position="207"/>
    </location>
</feature>
<accession>A0AAV5RJ74</accession>
<sequence>MTSIEYSDTSAYSNKEYTFSELDSSFNYGENESDNDGGDESYVDSNIDVNNSREQEESPMLELSPEFSDTRQVNQVSLIKSEIDTFEQSLGLPNSCNEELTDIETELASGPKYCTSDTNEIHYKTTKVPKPAYQTNVNNNGSEDPQEDYISHLSVPENSEYLSGETKLDSHNHVNEGKNLKLRFDASMLNGYTMYPESSAQRMNPQRSPKVRSSPHRLSIPQFKAQRQWGPNKQNDASNMRNAGLLLELGTPTMHPPTPGTPGTPRIPLLPRPLVQRQYSSHYNVKDSDSTIEDNSQEDFNQFDPMLRMNNKRNSIIPPIDYRYTASPASLNRTSEYYSPLQTPLQSSSACDSQLYSTDMGLSSPALSGATLPPMERLSSDPWRFSPLKQQKKLINYESSSKRLRPLPCKSNDMNVDLLFLSDEQFRAHICFTYNIRSINKMPLSVLYDIMGVSEDPLAGRYHEENIMQLLANQGFRVGSQTWVRDTDIFDRKRIVNEIFAKSAHLGYSKRLIDVVVRRGTYARMQAQLRHLRRKSRGHKGKSNIDCDCEEYNYPHNPLTSESNGM</sequence>
<evidence type="ECO:0000313" key="2">
    <source>
        <dbReference type="EMBL" id="GMM50666.1"/>
    </source>
</evidence>
<organism evidence="2 3">
    <name type="scientific">Starmerella bacillaris</name>
    <name type="common">Yeast</name>
    <name type="synonym">Candida zemplinina</name>
    <dbReference type="NCBI Taxonomy" id="1247836"/>
    <lineage>
        <taxon>Eukaryota</taxon>
        <taxon>Fungi</taxon>
        <taxon>Dikarya</taxon>
        <taxon>Ascomycota</taxon>
        <taxon>Saccharomycotina</taxon>
        <taxon>Dipodascomycetes</taxon>
        <taxon>Dipodascales</taxon>
        <taxon>Trichomonascaceae</taxon>
        <taxon>Starmerella</taxon>
    </lineage>
</organism>
<feature type="region of interest" description="Disordered" evidence="1">
    <location>
        <begin position="197"/>
        <end position="217"/>
    </location>
</feature>
<feature type="compositionally biased region" description="Acidic residues" evidence="1">
    <location>
        <begin position="31"/>
        <end position="42"/>
    </location>
</feature>
<gene>
    <name evidence="2" type="ORF">DASB73_016240</name>
</gene>
<dbReference type="AlphaFoldDB" id="A0AAV5RJ74"/>
<feature type="region of interest" description="Disordered" evidence="1">
    <location>
        <begin position="25"/>
        <end position="46"/>
    </location>
</feature>
<dbReference type="EMBL" id="BTGC01000003">
    <property type="protein sequence ID" value="GMM50666.1"/>
    <property type="molecule type" value="Genomic_DNA"/>
</dbReference>
<comment type="caution">
    <text evidence="2">The sequence shown here is derived from an EMBL/GenBank/DDBJ whole genome shotgun (WGS) entry which is preliminary data.</text>
</comment>
<proteinExistence type="predicted"/>